<geneLocation type="plasmid" evidence="3">
    <name>pdfi2</name>
</geneLocation>
<dbReference type="EMBL" id="CP021083">
    <property type="protein sequence ID" value="ASN83106.1"/>
    <property type="molecule type" value="Genomic_DNA"/>
</dbReference>
<evidence type="ECO:0000313" key="2">
    <source>
        <dbReference type="EMBL" id="ASN83106.1"/>
    </source>
</evidence>
<accession>A0A221T2M8</accession>
<gene>
    <name evidence="2" type="ORF">DFI_18210</name>
</gene>
<name>A0A221T2M8_9DEIO</name>
<keyword evidence="2" id="KW-0614">Plasmid</keyword>
<protein>
    <recommendedName>
        <fullName evidence="4">Lipoprotein</fullName>
    </recommendedName>
</protein>
<evidence type="ECO:0000313" key="3">
    <source>
        <dbReference type="Proteomes" id="UP000259030"/>
    </source>
</evidence>
<dbReference type="STRING" id="317577.GCA_000419625_03366"/>
<feature type="signal peptide" evidence="1">
    <location>
        <begin position="1"/>
        <end position="29"/>
    </location>
</feature>
<dbReference type="Proteomes" id="UP000259030">
    <property type="component" value="Plasmid pDFI2"/>
</dbReference>
<feature type="chain" id="PRO_5012849751" description="Lipoprotein" evidence="1">
    <location>
        <begin position="30"/>
        <end position="362"/>
    </location>
</feature>
<dbReference type="KEGG" id="dfc:DFI_18210"/>
<organism evidence="2 3">
    <name type="scientific">Deinococcus ficus</name>
    <dbReference type="NCBI Taxonomy" id="317577"/>
    <lineage>
        <taxon>Bacteria</taxon>
        <taxon>Thermotogati</taxon>
        <taxon>Deinococcota</taxon>
        <taxon>Deinococci</taxon>
        <taxon>Deinococcales</taxon>
        <taxon>Deinococcaceae</taxon>
        <taxon>Deinococcus</taxon>
    </lineage>
</organism>
<dbReference type="AlphaFoldDB" id="A0A221T2M8"/>
<evidence type="ECO:0000256" key="1">
    <source>
        <dbReference type="SAM" id="SignalP"/>
    </source>
</evidence>
<reference evidence="2 3" key="1">
    <citation type="submission" date="2017-05" db="EMBL/GenBank/DDBJ databases">
        <title>The complete genome sequence of Deinococcus ficus isolated from the rhizosphere of the Ficus religiosa L. in Taiwan.</title>
        <authorList>
            <person name="Wu K.-M."/>
            <person name="Liao T.-L."/>
            <person name="Liu Y.-M."/>
            <person name="Young C.-C."/>
            <person name="Tsai S.-F."/>
        </authorList>
    </citation>
    <scope>NUCLEOTIDE SEQUENCE [LARGE SCALE GENOMIC DNA]</scope>
    <source>
        <strain evidence="2 3">CC-FR2-10</strain>
        <plasmid evidence="3">pdfi2</plasmid>
    </source>
</reference>
<keyword evidence="1" id="KW-0732">Signal</keyword>
<dbReference type="RefSeq" id="WP_081425747.1">
    <property type="nucleotide sequence ID" value="NZ_CP021083.1"/>
</dbReference>
<proteinExistence type="predicted"/>
<sequence>MTTLPRAHRPRRPVWLLSLCLTVPLVACGAPRPAPAPAPGPQVIGLVEVSLQGLGTDAPATSLRTLEPTAGLTPQATTHQAGGLQLEPLTLTVFNTGTRGVDGRRYVSATYRVRNADSDGTPAARPRKNITLIAVNAGDTLDGTAFRAVTTFGGAAAEAGLARTFLPTHAMRMDPLRAAPVLSTGGEDLQVYPESEVAPGALRDPAGQPLTYAQLGVNSVLPYGFVVRTLSGGRTLSASPAPAQFDGRVTFSVSLPLQPDDPARTPSQGSKRDPWGFRMVLLVVEDEVTRVTQSLDEQALGNAAVNARAALAGATEVNVLPGSSYPAGVTGAVPARCIPEVRIAGQAGDPAATYLVKGSSCP</sequence>
<keyword evidence="3" id="KW-1185">Reference proteome</keyword>
<evidence type="ECO:0008006" key="4">
    <source>
        <dbReference type="Google" id="ProtNLM"/>
    </source>
</evidence>